<dbReference type="EMBL" id="BPQB01000032">
    <property type="protein sequence ID" value="GJE93361.1"/>
    <property type="molecule type" value="Genomic_DNA"/>
</dbReference>
<keyword evidence="1" id="KW-0489">Methyltransferase</keyword>
<dbReference type="InterPro" id="IPR029063">
    <property type="entry name" value="SAM-dependent_MTases_sf"/>
</dbReference>
<dbReference type="InterPro" id="IPR050508">
    <property type="entry name" value="Methyltransf_Superfamily"/>
</dbReference>
<comment type="caution">
    <text evidence="1">The sequence shown here is derived from an EMBL/GenBank/DDBJ whole genome shotgun (WGS) entry which is preliminary data.</text>
</comment>
<dbReference type="SUPFAM" id="SSF53335">
    <property type="entry name" value="S-adenosyl-L-methionine-dependent methyltransferases"/>
    <property type="match status" value="1"/>
</dbReference>
<gene>
    <name evidence="1" type="ORF">PsYK624_095200</name>
</gene>
<keyword evidence="2" id="KW-1185">Reference proteome</keyword>
<dbReference type="OrthoDB" id="3647at2759"/>
<sequence length="236" mass="25004">MSADESAHDYAAANKKIFDKKAAENTAIPAELSVLARAVTGALLLTYPTLFDRTKTELLDFACGAGLVALELAPHVRSVLGVDISEGVVERFNERAAELGAAHARAVAARLDTGDGAPEACATLEGATFDVVLCSFSYHHVASIAATTRTLARFLRPGGALLVLDTLRRSDTAPVEEIPEEFRPAVAHVGGFTEAQMREAFEAAGLVGFEFGEAMTKTIMGREQTLFIAKGVSPQL</sequence>
<dbReference type="PANTHER" id="PTHR42912">
    <property type="entry name" value="METHYLTRANSFERASE"/>
    <property type="match status" value="1"/>
</dbReference>
<reference evidence="1 2" key="1">
    <citation type="submission" date="2021-08" db="EMBL/GenBank/DDBJ databases">
        <title>Draft Genome Sequence of Phanerochaete sordida strain YK-624.</title>
        <authorList>
            <person name="Mori T."/>
            <person name="Dohra H."/>
            <person name="Suzuki T."/>
            <person name="Kawagishi H."/>
            <person name="Hirai H."/>
        </authorList>
    </citation>
    <scope>NUCLEOTIDE SEQUENCE [LARGE SCALE GENOMIC DNA]</scope>
    <source>
        <strain evidence="1 2">YK-624</strain>
    </source>
</reference>
<dbReference type="GO" id="GO:0008168">
    <property type="term" value="F:methyltransferase activity"/>
    <property type="evidence" value="ECO:0007669"/>
    <property type="project" value="UniProtKB-KW"/>
</dbReference>
<dbReference type="PANTHER" id="PTHR42912:SF93">
    <property type="entry name" value="N6-ADENOSINE-METHYLTRANSFERASE TMT1A"/>
    <property type="match status" value="1"/>
</dbReference>
<name>A0A9P3GEL5_9APHY</name>
<dbReference type="Pfam" id="PF13489">
    <property type="entry name" value="Methyltransf_23"/>
    <property type="match status" value="1"/>
</dbReference>
<evidence type="ECO:0000313" key="1">
    <source>
        <dbReference type="EMBL" id="GJE93361.1"/>
    </source>
</evidence>
<proteinExistence type="predicted"/>
<keyword evidence="1" id="KW-0808">Transferase</keyword>
<dbReference type="Gene3D" id="3.40.50.150">
    <property type="entry name" value="Vaccinia Virus protein VP39"/>
    <property type="match status" value="1"/>
</dbReference>
<accession>A0A9P3GEL5</accession>
<dbReference type="GO" id="GO:0032259">
    <property type="term" value="P:methylation"/>
    <property type="evidence" value="ECO:0007669"/>
    <property type="project" value="UniProtKB-KW"/>
</dbReference>
<organism evidence="1 2">
    <name type="scientific">Phanerochaete sordida</name>
    <dbReference type="NCBI Taxonomy" id="48140"/>
    <lineage>
        <taxon>Eukaryota</taxon>
        <taxon>Fungi</taxon>
        <taxon>Dikarya</taxon>
        <taxon>Basidiomycota</taxon>
        <taxon>Agaricomycotina</taxon>
        <taxon>Agaricomycetes</taxon>
        <taxon>Polyporales</taxon>
        <taxon>Phanerochaetaceae</taxon>
        <taxon>Phanerochaete</taxon>
    </lineage>
</organism>
<evidence type="ECO:0000313" key="2">
    <source>
        <dbReference type="Proteomes" id="UP000703269"/>
    </source>
</evidence>
<dbReference type="CDD" id="cd02440">
    <property type="entry name" value="AdoMet_MTases"/>
    <property type="match status" value="1"/>
</dbReference>
<protein>
    <submittedName>
        <fullName evidence="1">S-adenosyl-L-methionine-dependent methyltransferase</fullName>
    </submittedName>
</protein>
<dbReference type="Proteomes" id="UP000703269">
    <property type="component" value="Unassembled WGS sequence"/>
</dbReference>
<dbReference type="AlphaFoldDB" id="A0A9P3GEL5"/>